<dbReference type="RefSeq" id="WP_057408995.1">
    <property type="nucleotide sequence ID" value="NZ_LJRC01000108.1"/>
</dbReference>
<dbReference type="NCBIfam" id="TIGR03344">
    <property type="entry name" value="VI_effect_Hcp1"/>
    <property type="match status" value="1"/>
</dbReference>
<reference evidence="1 2" key="1">
    <citation type="submission" date="2015-09" db="EMBL/GenBank/DDBJ databases">
        <title>Genome announcement of multiple Pseudomonas syringae strains.</title>
        <authorList>
            <person name="Thakur S."/>
            <person name="Wang P.W."/>
            <person name="Gong Y."/>
            <person name="Weir B.S."/>
            <person name="Guttman D.S."/>
        </authorList>
    </citation>
    <scope>NUCLEOTIDE SEQUENCE [LARGE SCALE GENOMIC DNA]</scope>
    <source>
        <strain evidence="1 2">ICMP3956</strain>
    </source>
</reference>
<dbReference type="InterPro" id="IPR052947">
    <property type="entry name" value="T6SS_Hcp1_domain"/>
</dbReference>
<gene>
    <name evidence="1" type="ORF">ALO52_04923</name>
</gene>
<protein>
    <submittedName>
        <fullName evidence="1">Secreted protein</fullName>
    </submittedName>
</protein>
<dbReference type="PANTHER" id="PTHR34319">
    <property type="entry name" value="MAJOR EXPORTED PROTEIN"/>
    <property type="match status" value="1"/>
</dbReference>
<dbReference type="SUPFAM" id="SSF141452">
    <property type="entry name" value="Hcp1-like"/>
    <property type="match status" value="1"/>
</dbReference>
<dbReference type="EMBL" id="LJRC01000108">
    <property type="protein sequence ID" value="KPY37823.1"/>
    <property type="molecule type" value="Genomic_DNA"/>
</dbReference>
<dbReference type="PATRIC" id="fig|251707.3.peg.4254"/>
<dbReference type="Proteomes" id="UP000050562">
    <property type="component" value="Unassembled WGS sequence"/>
</dbReference>
<name>A0A0P9Y762_9PSED</name>
<sequence>MATPAYITITGANQKLITEGAFTAKSVGNIYQEGHENQALVQAFSHEIFIPCDPQTGQPSGLRIHKPLCITKTFDRASPLLQQALTSGESLSEVKIEWYRTSAAGQQELYYTTRLTDATIVQIKDYMHNCQDPAMSHFTHLQDVHFAYRKIEWTHEMCGTSGSDDWRTKGKEKTD</sequence>
<accession>A0A0P9Y762</accession>
<dbReference type="Pfam" id="PF05638">
    <property type="entry name" value="T6SS_HCP"/>
    <property type="match status" value="1"/>
</dbReference>
<organism evidence="1 2">
    <name type="scientific">Pseudomonas syringae pv. primulae</name>
    <dbReference type="NCBI Taxonomy" id="251707"/>
    <lineage>
        <taxon>Bacteria</taxon>
        <taxon>Pseudomonadati</taxon>
        <taxon>Pseudomonadota</taxon>
        <taxon>Gammaproteobacteria</taxon>
        <taxon>Pseudomonadales</taxon>
        <taxon>Pseudomonadaceae</taxon>
        <taxon>Pseudomonas</taxon>
    </lineage>
</organism>
<evidence type="ECO:0000313" key="1">
    <source>
        <dbReference type="EMBL" id="KPY37823.1"/>
    </source>
</evidence>
<comment type="caution">
    <text evidence="1">The sequence shown here is derived from an EMBL/GenBank/DDBJ whole genome shotgun (WGS) entry which is preliminary data.</text>
</comment>
<dbReference type="AlphaFoldDB" id="A0A0P9Y762"/>
<dbReference type="Gene3D" id="2.30.110.20">
    <property type="entry name" value="Hcp1-like"/>
    <property type="match status" value="1"/>
</dbReference>
<dbReference type="InterPro" id="IPR036624">
    <property type="entry name" value="Hcp1-lik_sf"/>
</dbReference>
<evidence type="ECO:0000313" key="2">
    <source>
        <dbReference type="Proteomes" id="UP000050562"/>
    </source>
</evidence>
<proteinExistence type="predicted"/>
<dbReference type="InterPro" id="IPR008514">
    <property type="entry name" value="T6SS_Hcp"/>
</dbReference>
<dbReference type="PANTHER" id="PTHR34319:SF6">
    <property type="entry name" value="MAJOR EXPORTED PROTEIN"/>
    <property type="match status" value="1"/>
</dbReference>